<evidence type="ECO:0000256" key="1">
    <source>
        <dbReference type="ARBA" id="ARBA00004442"/>
    </source>
</evidence>
<sequence>MKFKIFIACMLAHFANLSAQTSAPTTVNTNPGTLSGKVVDKKTNESIPYASVTVKDGTTVVSGAITKENGSFIVTNLTLKELTVEVQFMGYKKYTKNFSLSNNDKSANLNIALEEEATQLDEVSVVKERSTIEQKIDRKVVNVGKDLIASGTTASEILNNVPTVSIDPQTKELSLRGNSNVRVLIDGKPSNIEASQLLQQIPSSSIKQVELITNPSAKYNPEGMSGIINIILHKNANTGFNGSINTGVTFGITPKTNSALNLNYKVGKVNFYTNYGFNHGINANHGNVNSFNPTRESLQLFEFSNKNNSHLFKFGVDYYIDDKNTLSVYTNQNLTHVDGFGNSIVDYRDNNTIFFDDTPSGIILRRNRDSRQDYNNENENKNQTYDLVYKHDFAKKGQTLEMQINYSKTKNNENTDYLDTVFEPTESIQRDNIIEAKTDYTQINLDYTHPLSETASIETGAESRIQSTGSNFNNVSGSYFANNKFDFLRDIHAIYFNYKKQWGKWSGQIGARAESYSLKADFETKSTNTSENAQKSVKDEIFTVYPSLFFTYAPSEKNSFNFNYSRRVDRPSIGQINPIREWTTLTVESRGNPDLEPQFTNSFEANYTRISKIGSITAGVFYRRINDEISRVSYNDPNDINRRILSFDNFKDNNAYGIEANANLKFTKWWSANTSADAYFKTVRGTVQNANTNEYEYAEVDVTTFNARINNTFTATKKLRFQLFGMYRGRDLSLQFARKQMYKADIGTTYNVFNNKGTITLRYNDIFKNMRFAFDGSVPYKQNGAFYWESQTFYVGFNYNFGGGKNRALQRKQRDANETQGGGGGLF</sequence>
<keyword evidence="4" id="KW-0732">Signal</keyword>
<evidence type="ECO:0000256" key="4">
    <source>
        <dbReference type="SAM" id="SignalP"/>
    </source>
</evidence>
<dbReference type="InterPro" id="IPR036942">
    <property type="entry name" value="Beta-barrel_TonB_sf"/>
</dbReference>
<dbReference type="Gene3D" id="2.40.170.20">
    <property type="entry name" value="TonB-dependent receptor, beta-barrel domain"/>
    <property type="match status" value="1"/>
</dbReference>
<dbReference type="GO" id="GO:0009279">
    <property type="term" value="C:cell outer membrane"/>
    <property type="evidence" value="ECO:0007669"/>
    <property type="project" value="UniProtKB-SubCell"/>
</dbReference>
<evidence type="ECO:0000313" key="7">
    <source>
        <dbReference type="Proteomes" id="UP000184488"/>
    </source>
</evidence>
<dbReference type="InterPro" id="IPR008969">
    <property type="entry name" value="CarboxyPept-like_regulatory"/>
</dbReference>
<dbReference type="RefSeq" id="WP_073309718.1">
    <property type="nucleotide sequence ID" value="NZ_FQZI01000002.1"/>
</dbReference>
<proteinExistence type="predicted"/>
<evidence type="ECO:0000313" key="6">
    <source>
        <dbReference type="EMBL" id="SHI69776.1"/>
    </source>
</evidence>
<dbReference type="PANTHER" id="PTHR40980">
    <property type="entry name" value="PLUG DOMAIN-CONTAINING PROTEIN"/>
    <property type="match status" value="1"/>
</dbReference>
<gene>
    <name evidence="6" type="ORF">SAMN05444363_1316</name>
</gene>
<organism evidence="6 7">
    <name type="scientific">Flavobacterium terrae</name>
    <dbReference type="NCBI Taxonomy" id="415425"/>
    <lineage>
        <taxon>Bacteria</taxon>
        <taxon>Pseudomonadati</taxon>
        <taxon>Bacteroidota</taxon>
        <taxon>Flavobacteriia</taxon>
        <taxon>Flavobacteriales</taxon>
        <taxon>Flavobacteriaceae</taxon>
        <taxon>Flavobacterium</taxon>
    </lineage>
</organism>
<dbReference type="AlphaFoldDB" id="A0A1M6D946"/>
<dbReference type="EMBL" id="FQZI01000002">
    <property type="protein sequence ID" value="SHI69776.1"/>
    <property type="molecule type" value="Genomic_DNA"/>
</dbReference>
<evidence type="ECO:0000256" key="2">
    <source>
        <dbReference type="ARBA" id="ARBA00023136"/>
    </source>
</evidence>
<dbReference type="Pfam" id="PF13715">
    <property type="entry name" value="CarbopepD_reg_2"/>
    <property type="match status" value="1"/>
</dbReference>
<dbReference type="Proteomes" id="UP000184488">
    <property type="component" value="Unassembled WGS sequence"/>
</dbReference>
<protein>
    <submittedName>
        <fullName evidence="6">Outer membrane receptor proteins, mostly Fe transport</fullName>
    </submittedName>
</protein>
<keyword evidence="3" id="KW-0998">Cell outer membrane</keyword>
<dbReference type="SUPFAM" id="SSF56935">
    <property type="entry name" value="Porins"/>
    <property type="match status" value="1"/>
</dbReference>
<evidence type="ECO:0000259" key="5">
    <source>
        <dbReference type="Pfam" id="PF14905"/>
    </source>
</evidence>
<comment type="subcellular location">
    <subcellularLocation>
        <location evidence="1">Cell outer membrane</location>
    </subcellularLocation>
</comment>
<dbReference type="Gene3D" id="2.170.130.10">
    <property type="entry name" value="TonB-dependent receptor, plug domain"/>
    <property type="match status" value="1"/>
</dbReference>
<dbReference type="PANTHER" id="PTHR40980:SF4">
    <property type="entry name" value="TONB-DEPENDENT RECEPTOR-LIKE BETA-BARREL DOMAIN-CONTAINING PROTEIN"/>
    <property type="match status" value="1"/>
</dbReference>
<dbReference type="Gene3D" id="2.60.40.1120">
    <property type="entry name" value="Carboxypeptidase-like, regulatory domain"/>
    <property type="match status" value="1"/>
</dbReference>
<dbReference type="SUPFAM" id="SSF49464">
    <property type="entry name" value="Carboxypeptidase regulatory domain-like"/>
    <property type="match status" value="1"/>
</dbReference>
<keyword evidence="7" id="KW-1185">Reference proteome</keyword>
<keyword evidence="2" id="KW-0472">Membrane</keyword>
<reference evidence="7" key="1">
    <citation type="submission" date="2016-11" db="EMBL/GenBank/DDBJ databases">
        <authorList>
            <person name="Varghese N."/>
            <person name="Submissions S."/>
        </authorList>
    </citation>
    <scope>NUCLEOTIDE SEQUENCE [LARGE SCALE GENOMIC DNA]</scope>
    <source>
        <strain evidence="7">DSM 18829</strain>
    </source>
</reference>
<name>A0A1M6D946_9FLAO</name>
<feature type="chain" id="PRO_5012070504" evidence="4">
    <location>
        <begin position="20"/>
        <end position="827"/>
    </location>
</feature>
<dbReference type="OrthoDB" id="8764943at2"/>
<evidence type="ECO:0000256" key="3">
    <source>
        <dbReference type="ARBA" id="ARBA00023237"/>
    </source>
</evidence>
<dbReference type="InterPro" id="IPR037066">
    <property type="entry name" value="Plug_dom_sf"/>
</dbReference>
<dbReference type="STRING" id="415425.SAMN05444363_1316"/>
<accession>A0A1M6D946</accession>
<dbReference type="InterPro" id="IPR041700">
    <property type="entry name" value="OMP_b-brl_3"/>
</dbReference>
<dbReference type="Pfam" id="PF14905">
    <property type="entry name" value="OMP_b-brl_3"/>
    <property type="match status" value="1"/>
</dbReference>
<feature type="domain" description="Outer membrane protein beta-barrel" evidence="5">
    <location>
        <begin position="391"/>
        <end position="799"/>
    </location>
</feature>
<feature type="signal peptide" evidence="4">
    <location>
        <begin position="1"/>
        <end position="19"/>
    </location>
</feature>
<keyword evidence="6" id="KW-0675">Receptor</keyword>